<protein>
    <submittedName>
        <fullName evidence="1">Uncharacterized protein</fullName>
    </submittedName>
</protein>
<dbReference type="AlphaFoldDB" id="A0A9W7AD54"/>
<comment type="caution">
    <text evidence="1">The sequence shown here is derived from an EMBL/GenBank/DDBJ whole genome shotgun (WGS) entry which is preliminary data.</text>
</comment>
<reference evidence="2" key="1">
    <citation type="journal article" date="2023" name="Commun. Biol.">
        <title>Genome analysis of Parmales, the sister group of diatoms, reveals the evolutionary specialization of diatoms from phago-mixotrophs to photoautotrophs.</title>
        <authorList>
            <person name="Ban H."/>
            <person name="Sato S."/>
            <person name="Yoshikawa S."/>
            <person name="Yamada K."/>
            <person name="Nakamura Y."/>
            <person name="Ichinomiya M."/>
            <person name="Sato N."/>
            <person name="Blanc-Mathieu R."/>
            <person name="Endo H."/>
            <person name="Kuwata A."/>
            <person name="Ogata H."/>
        </authorList>
    </citation>
    <scope>NUCLEOTIDE SEQUENCE [LARGE SCALE GENOMIC DNA]</scope>
    <source>
        <strain evidence="2">NIES 3701</strain>
    </source>
</reference>
<name>A0A9W7AD54_9STRA</name>
<organism evidence="1 2">
    <name type="scientific">Triparma strigata</name>
    <dbReference type="NCBI Taxonomy" id="1606541"/>
    <lineage>
        <taxon>Eukaryota</taxon>
        <taxon>Sar</taxon>
        <taxon>Stramenopiles</taxon>
        <taxon>Ochrophyta</taxon>
        <taxon>Bolidophyceae</taxon>
        <taxon>Parmales</taxon>
        <taxon>Triparmaceae</taxon>
        <taxon>Triparma</taxon>
    </lineage>
</organism>
<accession>A0A9W7AD54</accession>
<sequence>MEIKASEELYRRSTWRMYHRITGGRGQMGKEEEKVFHEKVREAVGREEGKLKRVTSDVELFPLDSMDE</sequence>
<proteinExistence type="predicted"/>
<evidence type="ECO:0000313" key="1">
    <source>
        <dbReference type="EMBL" id="GMH65575.1"/>
    </source>
</evidence>
<dbReference type="OrthoDB" id="10463811at2759"/>
<dbReference type="EMBL" id="BRXY01000102">
    <property type="protein sequence ID" value="GMH65575.1"/>
    <property type="molecule type" value="Genomic_DNA"/>
</dbReference>
<evidence type="ECO:0000313" key="2">
    <source>
        <dbReference type="Proteomes" id="UP001165085"/>
    </source>
</evidence>
<keyword evidence="2" id="KW-1185">Reference proteome</keyword>
<dbReference type="Proteomes" id="UP001165085">
    <property type="component" value="Unassembled WGS sequence"/>
</dbReference>
<gene>
    <name evidence="1" type="ORF">TrST_g8426</name>
</gene>